<proteinExistence type="predicted"/>
<evidence type="ECO:0000313" key="4">
    <source>
        <dbReference type="EMBL" id="AOR79370.1"/>
    </source>
</evidence>
<dbReference type="InterPro" id="IPR016147">
    <property type="entry name" value="Pili_assmbl_chaperone_N"/>
</dbReference>
<dbReference type="Pfam" id="PF00345">
    <property type="entry name" value="PapD_N"/>
    <property type="match status" value="1"/>
</dbReference>
<dbReference type="Gene3D" id="2.60.40.10">
    <property type="entry name" value="Immunoglobulins"/>
    <property type="match status" value="1"/>
</dbReference>
<dbReference type="PANTHER" id="PTHR30251">
    <property type="entry name" value="PILUS ASSEMBLY CHAPERONE"/>
    <property type="match status" value="1"/>
</dbReference>
<dbReference type="EMBL" id="CP017076">
    <property type="protein sequence ID" value="AOR79370.1"/>
    <property type="molecule type" value="Genomic_DNA"/>
</dbReference>
<dbReference type="Proteomes" id="UP000094626">
    <property type="component" value="Plasmid pSA1"/>
</dbReference>
<evidence type="ECO:0000256" key="1">
    <source>
        <dbReference type="SAM" id="MobiDB-lite"/>
    </source>
</evidence>
<dbReference type="InterPro" id="IPR008962">
    <property type="entry name" value="PapD-like_sf"/>
</dbReference>
<feature type="region of interest" description="Disordered" evidence="1">
    <location>
        <begin position="186"/>
        <end position="208"/>
    </location>
</feature>
<name>A0A1D8AB85_9SPHN</name>
<dbReference type="InterPro" id="IPR050643">
    <property type="entry name" value="Periplasmic_pilus_chap"/>
</dbReference>
<dbReference type="PANTHER" id="PTHR30251:SF4">
    <property type="entry name" value="SLR1668 PROTEIN"/>
    <property type="match status" value="1"/>
</dbReference>
<dbReference type="KEGG" id="nre:BES08_21240"/>
<geneLocation type="plasmid" evidence="4 5">
    <name>pSA1</name>
</geneLocation>
<dbReference type="AlphaFoldDB" id="A0A1D8AB85"/>
<organism evidence="4 5">
    <name type="scientific">Novosphingobium resinovorum</name>
    <dbReference type="NCBI Taxonomy" id="158500"/>
    <lineage>
        <taxon>Bacteria</taxon>
        <taxon>Pseudomonadati</taxon>
        <taxon>Pseudomonadota</taxon>
        <taxon>Alphaproteobacteria</taxon>
        <taxon>Sphingomonadales</taxon>
        <taxon>Sphingomonadaceae</taxon>
        <taxon>Novosphingobium</taxon>
    </lineage>
</organism>
<dbReference type="InterPro" id="IPR013783">
    <property type="entry name" value="Ig-like_fold"/>
</dbReference>
<feature type="domain" description="Pili assembly chaperone N-terminal" evidence="3">
    <location>
        <begin position="33"/>
        <end position="150"/>
    </location>
</feature>
<keyword evidence="2" id="KW-0732">Signal</keyword>
<dbReference type="GO" id="GO:0071555">
    <property type="term" value="P:cell wall organization"/>
    <property type="evidence" value="ECO:0007669"/>
    <property type="project" value="InterPro"/>
</dbReference>
<evidence type="ECO:0000313" key="5">
    <source>
        <dbReference type="Proteomes" id="UP000094626"/>
    </source>
</evidence>
<keyword evidence="5" id="KW-1185">Reference proteome</keyword>
<reference evidence="5" key="1">
    <citation type="journal article" date="2017" name="J. Biotechnol.">
        <title>Complete genome sequence of Novosphingobium resinovorum SA1, a versatile xenobiotic-degrading bacterium capable of utilizing sulfanilic acid.</title>
        <authorList>
            <person name="Hegedus B."/>
            <person name="Kos P.B."/>
            <person name="Balint B."/>
            <person name="Maroti G."/>
            <person name="Gan H.M."/>
            <person name="Perei K."/>
            <person name="Rakhely G."/>
        </authorList>
    </citation>
    <scope>NUCLEOTIDE SEQUENCE [LARGE SCALE GENOMIC DNA]</scope>
    <source>
        <strain evidence="5">SA1</strain>
    </source>
</reference>
<feature type="chain" id="PRO_5009104872" description="Pili assembly chaperone N-terminal domain-containing protein" evidence="2">
    <location>
        <begin position="20"/>
        <end position="255"/>
    </location>
</feature>
<gene>
    <name evidence="4" type="ORF">BES08_21240</name>
</gene>
<protein>
    <recommendedName>
        <fullName evidence="3">Pili assembly chaperone N-terminal domain-containing protein</fullName>
    </recommendedName>
</protein>
<evidence type="ECO:0000259" key="3">
    <source>
        <dbReference type="Pfam" id="PF00345"/>
    </source>
</evidence>
<evidence type="ECO:0000256" key="2">
    <source>
        <dbReference type="SAM" id="SignalP"/>
    </source>
</evidence>
<dbReference type="SUPFAM" id="SSF49354">
    <property type="entry name" value="PapD-like"/>
    <property type="match status" value="1"/>
</dbReference>
<accession>A0A1D8AB85</accession>
<sequence>MPRLLVFAACALLPGFAYSQSNNSVVIWPINPVIESGERATPLRLENPGQRPILMQIRIFGWQQIDGDERFVEQKDITGTPPMVRIEPGQQQLIRLTRITPSPAGSEQSYRVIIDEIPLTEADSPAEAGNPAQGAGAAIRFRMRYSVPLFTYGEGANTRAAKTETTARPALQWRVVKADGGNVLQIRNPGASHSRLSGVAQKRSDGTSSKIEGAHGYILAGATMRFPIAQAVVPQARLFADVEDNSSAPMVPWQP</sequence>
<keyword evidence="4" id="KW-0614">Plasmid</keyword>
<feature type="signal peptide" evidence="2">
    <location>
        <begin position="1"/>
        <end position="19"/>
    </location>
</feature>
<dbReference type="GO" id="GO:0030288">
    <property type="term" value="C:outer membrane-bounded periplasmic space"/>
    <property type="evidence" value="ECO:0007669"/>
    <property type="project" value="InterPro"/>
</dbReference>